<dbReference type="Proteomes" id="UP000526625">
    <property type="component" value="Unassembled WGS sequence"/>
</dbReference>
<dbReference type="EMBL" id="JACHBF010000006">
    <property type="protein sequence ID" value="MBB6492228.1"/>
    <property type="molecule type" value="Genomic_DNA"/>
</dbReference>
<gene>
    <name evidence="1" type="ORF">GGD45_002634</name>
</gene>
<sequence>MVLDEPNSNLDAEGDAALTQALLGVGARGGIAMVIAHRPSALVAADMLMVIAAGRLQAFGPKDMVLGKPVKQPIKQSAVRLMVAGEDAGS</sequence>
<organism evidence="1 2">
    <name type="scientific">Rhizobium tropici</name>
    <dbReference type="NCBI Taxonomy" id="398"/>
    <lineage>
        <taxon>Bacteria</taxon>
        <taxon>Pseudomonadati</taxon>
        <taxon>Pseudomonadota</taxon>
        <taxon>Alphaproteobacteria</taxon>
        <taxon>Hyphomicrobiales</taxon>
        <taxon>Rhizobiaceae</taxon>
        <taxon>Rhizobium/Agrobacterium group</taxon>
        <taxon>Rhizobium</taxon>
    </lineage>
</organism>
<dbReference type="SUPFAM" id="SSF52540">
    <property type="entry name" value="P-loop containing nucleoside triphosphate hydrolases"/>
    <property type="match status" value="1"/>
</dbReference>
<comment type="caution">
    <text evidence="1">The sequence shown here is derived from an EMBL/GenBank/DDBJ whole genome shotgun (WGS) entry which is preliminary data.</text>
</comment>
<keyword evidence="2" id="KW-1185">Reference proteome</keyword>
<keyword evidence="1" id="KW-0645">Protease</keyword>
<protein>
    <submittedName>
        <fullName evidence="1">ABC-type protease/lipase transport system fused ATPase/permease subunit</fullName>
    </submittedName>
</protein>
<keyword evidence="1" id="KW-0378">Hydrolase</keyword>
<proteinExistence type="predicted"/>
<evidence type="ECO:0000313" key="2">
    <source>
        <dbReference type="Proteomes" id="UP000526625"/>
    </source>
</evidence>
<accession>A0ABR6QZ76</accession>
<dbReference type="GO" id="GO:0008233">
    <property type="term" value="F:peptidase activity"/>
    <property type="evidence" value="ECO:0007669"/>
    <property type="project" value="UniProtKB-KW"/>
</dbReference>
<evidence type="ECO:0000313" key="1">
    <source>
        <dbReference type="EMBL" id="MBB6492228.1"/>
    </source>
</evidence>
<dbReference type="InterPro" id="IPR027417">
    <property type="entry name" value="P-loop_NTPase"/>
</dbReference>
<dbReference type="Gene3D" id="3.40.50.300">
    <property type="entry name" value="P-loop containing nucleotide triphosphate hydrolases"/>
    <property type="match status" value="1"/>
</dbReference>
<reference evidence="1 2" key="1">
    <citation type="submission" date="2020-08" db="EMBL/GenBank/DDBJ databases">
        <title>Genomic Encyclopedia of Type Strains, Phase IV (KMG-V): Genome sequencing to study the core and pangenomes of soil and plant-associated prokaryotes.</title>
        <authorList>
            <person name="Whitman W."/>
        </authorList>
    </citation>
    <scope>NUCLEOTIDE SEQUENCE [LARGE SCALE GENOMIC DNA]</scope>
    <source>
        <strain evidence="1 2">SEMIA 4059</strain>
    </source>
</reference>
<name>A0ABR6QZ76_RHITR</name>
<dbReference type="GO" id="GO:0006508">
    <property type="term" value="P:proteolysis"/>
    <property type="evidence" value="ECO:0007669"/>
    <property type="project" value="UniProtKB-KW"/>
</dbReference>